<keyword evidence="4" id="KW-1185">Reference proteome</keyword>
<feature type="domain" description="C17orf113 probable zinc finger" evidence="2">
    <location>
        <begin position="227"/>
        <end position="289"/>
    </location>
</feature>
<dbReference type="PANTHER" id="PTHR46880:SF5">
    <property type="entry name" value="DUF4371 DOMAIN-CONTAINING PROTEIN"/>
    <property type="match status" value="1"/>
</dbReference>
<evidence type="ECO:0000313" key="3">
    <source>
        <dbReference type="EMBL" id="KAK2552806.1"/>
    </source>
</evidence>
<feature type="compositionally biased region" description="Polar residues" evidence="1">
    <location>
        <begin position="111"/>
        <end position="120"/>
    </location>
</feature>
<name>A0AAD9Q191_ACRCE</name>
<dbReference type="SUPFAM" id="SSF53098">
    <property type="entry name" value="Ribonuclease H-like"/>
    <property type="match status" value="1"/>
</dbReference>
<dbReference type="InterPro" id="IPR012337">
    <property type="entry name" value="RNaseH-like_sf"/>
</dbReference>
<evidence type="ECO:0000256" key="1">
    <source>
        <dbReference type="SAM" id="MobiDB-lite"/>
    </source>
</evidence>
<gene>
    <name evidence="3" type="ORF">P5673_025972</name>
</gene>
<organism evidence="3 4">
    <name type="scientific">Acropora cervicornis</name>
    <name type="common">Staghorn coral</name>
    <dbReference type="NCBI Taxonomy" id="6130"/>
    <lineage>
        <taxon>Eukaryota</taxon>
        <taxon>Metazoa</taxon>
        <taxon>Cnidaria</taxon>
        <taxon>Anthozoa</taxon>
        <taxon>Hexacorallia</taxon>
        <taxon>Scleractinia</taxon>
        <taxon>Astrocoeniina</taxon>
        <taxon>Acroporidae</taxon>
        <taxon>Acropora</taxon>
    </lineage>
</organism>
<dbReference type="AlphaFoldDB" id="A0AAD9Q191"/>
<dbReference type="EMBL" id="JARQWQ010000083">
    <property type="protein sequence ID" value="KAK2552806.1"/>
    <property type="molecule type" value="Genomic_DNA"/>
</dbReference>
<sequence length="962" mass="108409">MSQSELREQFDTAFEKELGALQYKESTTKKWPELLNTIHSIALATFGKKNSNSIALATFGKKNSKSHLWFEATMIEMTPVIEANHVAFTECKKAPTEKKIQTYYVSNAATSDDSHTTAVSDESHTATEDDSNMGTVSALLKPYEQNLAKTSVSKTEMSKAVPDEVMLTEIEQLELNNLHNFYNCKHKSCKEFSDEEEARQKLLKKRRMHHSWLEEKDLSYCKTTGIWWFIFSENQGVFCFLCRKHKTLNTQNSAAVFSSSPRTRYRKEALREHKGTKMHKAAVEAEMNQRVSLFHSQYEEKQAVRNDVLFNAFTALYWLAKEAVANAKFFSLLNLLRVVGVDKMQYFNHESPGAVREMFLHIGSVLKNSIVQEVKKSGFFGLLIDEVTDIAVTEQLITFVQFWNTTSSNVQIKILSANDMLAESGSANAETISNCLVTELNNCELPVNHLIALCTDGVSVMTGKNNGVAARLKDLNRHIVGIHCICHKLSLACCDANEGLAYVQEVERWLLHVWKFFDNSPKRLAAYLKIQMSLKQLQEPSKEAKDKCVRRLAKATRTRWLSLGKAIEGVHRDYIPLMLTLKHFEEQDAQASGLLGKMHNAKFIGVVTIMNHILPILNRLSCTFQQGKVSFAHIQPALEKCIDDLNKISQTEAPITEFQSDLSPNGRLRQAELPLSDRNKQFLRNFLPKYVSSLKESINNRFPTLPLLSAVSIFNPAHVPERDDPGFSEYGNVNGKLLAHQYFDTDSDRKQFLDECQVLKYDLIKWKKEFPDEVRKPPGGKDPTTTPTDWCLKKLLQLKDLAPFNLPLVAKVANAVVSLPVSNAWPERGASALKLLKTRLRSRMQNDLLNTLLHILIHGPAVGSKECEDLIDSAVSSWLGAKTRRKCPPKIFNTAAPPMAGPGSASENVPVVIVHDACVQTTDGDTQSFHSVEEEVEETSKALELPELHDEDSDYGSDFEFS</sequence>
<feature type="compositionally biased region" description="Basic and acidic residues" evidence="1">
    <location>
        <begin position="938"/>
        <end position="948"/>
    </location>
</feature>
<evidence type="ECO:0000313" key="4">
    <source>
        <dbReference type="Proteomes" id="UP001249851"/>
    </source>
</evidence>
<comment type="caution">
    <text evidence="3">The sequence shown here is derived from an EMBL/GenBank/DDBJ whole genome shotgun (WGS) entry which is preliminary data.</text>
</comment>
<dbReference type="Pfam" id="PF25431">
    <property type="entry name" value="zf-C17orf113"/>
    <property type="match status" value="1"/>
</dbReference>
<accession>A0AAD9Q191</accession>
<protein>
    <submittedName>
        <fullName evidence="3">Zinc finger protein 862</fullName>
    </submittedName>
</protein>
<feature type="compositionally biased region" description="Acidic residues" evidence="1">
    <location>
        <begin position="949"/>
        <end position="962"/>
    </location>
</feature>
<evidence type="ECO:0000259" key="2">
    <source>
        <dbReference type="Pfam" id="PF25431"/>
    </source>
</evidence>
<dbReference type="Proteomes" id="UP001249851">
    <property type="component" value="Unassembled WGS sequence"/>
</dbReference>
<reference evidence="3" key="1">
    <citation type="journal article" date="2023" name="G3 (Bethesda)">
        <title>Whole genome assembly and annotation of the endangered Caribbean coral Acropora cervicornis.</title>
        <authorList>
            <person name="Selwyn J.D."/>
            <person name="Vollmer S.V."/>
        </authorList>
    </citation>
    <scope>NUCLEOTIDE SEQUENCE</scope>
    <source>
        <strain evidence="3">K2</strain>
    </source>
</reference>
<reference evidence="3" key="2">
    <citation type="journal article" date="2023" name="Science">
        <title>Genomic signatures of disease resistance in endangered staghorn corals.</title>
        <authorList>
            <person name="Vollmer S.V."/>
            <person name="Selwyn J.D."/>
            <person name="Despard B.A."/>
            <person name="Roesel C.L."/>
        </authorList>
    </citation>
    <scope>NUCLEOTIDE SEQUENCE</scope>
    <source>
        <strain evidence="3">K2</strain>
    </source>
</reference>
<proteinExistence type="predicted"/>
<feature type="region of interest" description="Disordered" evidence="1">
    <location>
        <begin position="924"/>
        <end position="962"/>
    </location>
</feature>
<dbReference type="InterPro" id="IPR057456">
    <property type="entry name" value="Znf_C17orf113"/>
</dbReference>
<feature type="region of interest" description="Disordered" evidence="1">
    <location>
        <begin position="111"/>
        <end position="131"/>
    </location>
</feature>
<dbReference type="PANTHER" id="PTHR46880">
    <property type="entry name" value="RAS-ASSOCIATING DOMAIN-CONTAINING PROTEIN"/>
    <property type="match status" value="1"/>
</dbReference>